<dbReference type="Proteomes" id="UP000261284">
    <property type="component" value="Unassembled WGS sequence"/>
</dbReference>
<dbReference type="GO" id="GO:0004601">
    <property type="term" value="F:peroxidase activity"/>
    <property type="evidence" value="ECO:0007669"/>
    <property type="project" value="UniProtKB-KW"/>
</dbReference>
<feature type="domain" description="Dyp-type peroxidase C-terminal" evidence="6">
    <location>
        <begin position="296"/>
        <end position="403"/>
    </location>
</feature>
<keyword evidence="3" id="KW-0479">Metal-binding</keyword>
<comment type="cofactor">
    <cofactor evidence="1">
        <name>heme b</name>
        <dbReference type="ChEBI" id="CHEBI:60344"/>
    </cofactor>
</comment>
<dbReference type="NCBIfam" id="TIGR01413">
    <property type="entry name" value="Dyp_perox_fam"/>
    <property type="match status" value="1"/>
</dbReference>
<proteinExistence type="predicted"/>
<dbReference type="InterPro" id="IPR011008">
    <property type="entry name" value="Dimeric_a/b-barrel"/>
</dbReference>
<evidence type="ECO:0000256" key="3">
    <source>
        <dbReference type="ARBA" id="ARBA00022723"/>
    </source>
</evidence>
<dbReference type="InterPro" id="IPR048328">
    <property type="entry name" value="Dyp_perox_C"/>
</dbReference>
<accession>A0A3E1NCL0</accession>
<dbReference type="PANTHER" id="PTHR30521">
    <property type="entry name" value="DEFERROCHELATASE/PEROXIDASE"/>
    <property type="match status" value="1"/>
</dbReference>
<sequence>MEIIEKEDIQGIIVKGYAHLPACKFVLLGMGSKQAAQQWLQLIAQNITRGSEKKPPAAVNLAFTYEGLKVLGLDGSSLDTFPLEFEDGMTTPHKQLFLGDFGNSAPDKWEWGGPQQTPVHALLMLYAPDETSLQLLYDMQRQHFAQFQLTEIKRLDTAVLGQRKEHFGFHDGIAQPTIKGLGKQDTPENTVAAGEFILGYKDAYNQYPDTPQVPLLQGKESSLPPAVKPGMLDFGKNGSYLVFRQMAQDVQVFWQYIESITMQDGKSDEQAMIQLAAKMVGRWPSGAPVSVCPDKDDTSMESRDDFGYRAVDSAGLRCPIGSHIRRTNPRDAMDASSSKSMEIANKHRILRRGRSYGKPVCDSLEPAEILRSKNFEGERGLYFICFNAAINRQFEFIQNAWVNNPKLLGLNHERDPLIGNNAHPDDAHQCGFFSVPANGLRRHYSNIPDFTTVKGGAYFFMPGLHALAYLAAR</sequence>
<dbReference type="RefSeq" id="WP_116849705.1">
    <property type="nucleotide sequence ID" value="NZ_QTJU01000015.1"/>
</dbReference>
<protein>
    <submittedName>
        <fullName evidence="7">Dyp-type peroxidase</fullName>
    </submittedName>
</protein>
<reference evidence="7 8" key="1">
    <citation type="submission" date="2018-08" db="EMBL/GenBank/DDBJ databases">
        <title>Chitinophagaceae sp. K23C18032701, a novel bacterium isolated from forest soil.</title>
        <authorList>
            <person name="Wang C."/>
        </authorList>
    </citation>
    <scope>NUCLEOTIDE SEQUENCE [LARGE SCALE GENOMIC DNA]</scope>
    <source>
        <strain evidence="7 8">K23C18032701</strain>
    </source>
</reference>
<evidence type="ECO:0000313" key="7">
    <source>
        <dbReference type="EMBL" id="RFM25745.1"/>
    </source>
</evidence>
<comment type="caution">
    <text evidence="7">The sequence shown here is derived from an EMBL/GenBank/DDBJ whole genome shotgun (WGS) entry which is preliminary data.</text>
</comment>
<keyword evidence="5" id="KW-0408">Iron</keyword>
<evidence type="ECO:0000259" key="6">
    <source>
        <dbReference type="Pfam" id="PF20628"/>
    </source>
</evidence>
<dbReference type="SUPFAM" id="SSF54909">
    <property type="entry name" value="Dimeric alpha+beta barrel"/>
    <property type="match status" value="1"/>
</dbReference>
<gene>
    <name evidence="7" type="ORF">DXN05_23215</name>
</gene>
<keyword evidence="2 7" id="KW-0575">Peroxidase</keyword>
<dbReference type="InterPro" id="IPR006314">
    <property type="entry name" value="Dyp_peroxidase"/>
</dbReference>
<evidence type="ECO:0000256" key="4">
    <source>
        <dbReference type="ARBA" id="ARBA00023002"/>
    </source>
</evidence>
<keyword evidence="8" id="KW-1185">Reference proteome</keyword>
<organism evidence="7 8">
    <name type="scientific">Deminuibacter soli</name>
    <dbReference type="NCBI Taxonomy" id="2291815"/>
    <lineage>
        <taxon>Bacteria</taxon>
        <taxon>Pseudomonadati</taxon>
        <taxon>Bacteroidota</taxon>
        <taxon>Chitinophagia</taxon>
        <taxon>Chitinophagales</taxon>
        <taxon>Chitinophagaceae</taxon>
        <taxon>Deminuibacter</taxon>
    </lineage>
</organism>
<name>A0A3E1NCL0_9BACT</name>
<dbReference type="PANTHER" id="PTHR30521:SF5">
    <property type="entry name" value="BLR4509 PROTEIN"/>
    <property type="match status" value="1"/>
</dbReference>
<evidence type="ECO:0000256" key="2">
    <source>
        <dbReference type="ARBA" id="ARBA00022559"/>
    </source>
</evidence>
<dbReference type="OrthoDB" id="9781066at2"/>
<dbReference type="AlphaFoldDB" id="A0A3E1NCL0"/>
<dbReference type="Pfam" id="PF20628">
    <property type="entry name" value="Dyp_perox_C"/>
    <property type="match status" value="1"/>
</dbReference>
<evidence type="ECO:0000256" key="1">
    <source>
        <dbReference type="ARBA" id="ARBA00001970"/>
    </source>
</evidence>
<evidence type="ECO:0000313" key="8">
    <source>
        <dbReference type="Proteomes" id="UP000261284"/>
    </source>
</evidence>
<dbReference type="PROSITE" id="PS51404">
    <property type="entry name" value="DYP_PEROXIDASE"/>
    <property type="match status" value="1"/>
</dbReference>
<dbReference type="GO" id="GO:0005829">
    <property type="term" value="C:cytosol"/>
    <property type="evidence" value="ECO:0007669"/>
    <property type="project" value="TreeGrafter"/>
</dbReference>
<evidence type="ECO:0000256" key="5">
    <source>
        <dbReference type="ARBA" id="ARBA00023004"/>
    </source>
</evidence>
<dbReference type="EMBL" id="QTJU01000015">
    <property type="protein sequence ID" value="RFM25745.1"/>
    <property type="molecule type" value="Genomic_DNA"/>
</dbReference>
<dbReference type="GO" id="GO:0046872">
    <property type="term" value="F:metal ion binding"/>
    <property type="evidence" value="ECO:0007669"/>
    <property type="project" value="UniProtKB-KW"/>
</dbReference>
<dbReference type="GO" id="GO:0020037">
    <property type="term" value="F:heme binding"/>
    <property type="evidence" value="ECO:0007669"/>
    <property type="project" value="InterPro"/>
</dbReference>
<keyword evidence="4" id="KW-0560">Oxidoreductase</keyword>